<keyword evidence="2" id="KW-1185">Reference proteome</keyword>
<protein>
    <submittedName>
        <fullName evidence="1">Uncharacterized protein</fullName>
    </submittedName>
</protein>
<dbReference type="PANTHER" id="PTHR24274">
    <property type="entry name" value="CILIA- AND FLAGELLA-ASSOCIATED PROTEIN 161"/>
    <property type="match status" value="1"/>
</dbReference>
<dbReference type="GO" id="GO:0060271">
    <property type="term" value="P:cilium assembly"/>
    <property type="evidence" value="ECO:0007669"/>
    <property type="project" value="TreeGrafter"/>
</dbReference>
<dbReference type="AlphaFoldDB" id="F9WT58"/>
<dbReference type="PANTHER" id="PTHR24274:SF1">
    <property type="entry name" value="CILIA- AND FLAGELLA-ASSOCIATED PROTEIN 161"/>
    <property type="match status" value="1"/>
</dbReference>
<name>F9WT58_TRYVY</name>
<evidence type="ECO:0000313" key="2">
    <source>
        <dbReference type="Proteomes" id="UP000009027"/>
    </source>
</evidence>
<dbReference type="Proteomes" id="UP000009027">
    <property type="component" value="Unassembled WGS sequence"/>
</dbReference>
<reference evidence="1 2" key="1">
    <citation type="journal article" date="2012" name="Proc. Natl. Acad. Sci. U.S.A.">
        <title>Antigenic diversity is generated by distinct evolutionary mechanisms in African trypanosome species.</title>
        <authorList>
            <person name="Jackson A.P."/>
            <person name="Berry A."/>
            <person name="Aslett M."/>
            <person name="Allison H.C."/>
            <person name="Burton P."/>
            <person name="Vavrova-Anderson J."/>
            <person name="Brown R."/>
            <person name="Browne H."/>
            <person name="Corton N."/>
            <person name="Hauser H."/>
            <person name="Gamble J."/>
            <person name="Gilderthorp R."/>
            <person name="Marcello L."/>
            <person name="McQuillan J."/>
            <person name="Otto T.D."/>
            <person name="Quail M.A."/>
            <person name="Sanders M.J."/>
            <person name="van Tonder A."/>
            <person name="Ginger M.L."/>
            <person name="Field M.C."/>
            <person name="Barry J.D."/>
            <person name="Hertz-Fowler C."/>
            <person name="Berriman M."/>
        </authorList>
    </citation>
    <scope>NUCLEOTIDE SEQUENCE</scope>
    <source>
        <strain evidence="1 2">Y486</strain>
    </source>
</reference>
<dbReference type="EMBL" id="CAEX01006244">
    <property type="protein sequence ID" value="CCD20749.1"/>
    <property type="molecule type" value="Genomic_DNA"/>
</dbReference>
<proteinExistence type="predicted"/>
<evidence type="ECO:0000313" key="1">
    <source>
        <dbReference type="EMBL" id="CCD20749.1"/>
    </source>
</evidence>
<organism evidence="1 2">
    <name type="scientific">Trypanosoma vivax (strain Y486)</name>
    <dbReference type="NCBI Taxonomy" id="1055687"/>
    <lineage>
        <taxon>Eukaryota</taxon>
        <taxon>Discoba</taxon>
        <taxon>Euglenozoa</taxon>
        <taxon>Kinetoplastea</taxon>
        <taxon>Metakinetoplastina</taxon>
        <taxon>Trypanosomatida</taxon>
        <taxon>Trypanosomatidae</taxon>
        <taxon>Trypanosoma</taxon>
        <taxon>Duttonella</taxon>
    </lineage>
</organism>
<accession>F9WT58</accession>
<dbReference type="VEuPathDB" id="TriTrypDB:TvY486_0036200"/>
<dbReference type="GO" id="GO:0031514">
    <property type="term" value="C:motile cilium"/>
    <property type="evidence" value="ECO:0007669"/>
    <property type="project" value="TreeGrafter"/>
</dbReference>
<dbReference type="InterPro" id="IPR055325">
    <property type="entry name" value="CF161"/>
</dbReference>
<sequence length="217" mass="23746">MQAEAASDASCITDNTCLGKWGDVVILGQPLQFINVASVAALALDPKWALPYTSPHQCLVTAEDTARPQIRTTWVPHETNGEDNIAYEEQLKEGDILHSGQHIRIANKGSHTGLFFYLHSSVRDLCHVGSQPLIVSQGECKDNIFVVNKPGERRVDIRGGGPVHIGEPFVLYHAATSQPARCTMKQQKTSLGFELEVNRSFAGDNFSRSIAAVTNHQ</sequence>
<gene>
    <name evidence="1" type="ORF">TvY486_0036200</name>
</gene>